<name>F2U5Z8_SALR5</name>
<gene>
    <name evidence="2" type="ORF">PTSG_03572</name>
</gene>
<dbReference type="RefSeq" id="XP_004995303.1">
    <property type="nucleotide sequence ID" value="XM_004995246.1"/>
</dbReference>
<reference evidence="2" key="1">
    <citation type="submission" date="2009-08" db="EMBL/GenBank/DDBJ databases">
        <title>Annotation of Salpingoeca rosetta.</title>
        <authorList>
            <consortium name="The Broad Institute Genome Sequencing Platform"/>
            <person name="Russ C."/>
            <person name="Cuomo C."/>
            <person name="Burger G."/>
            <person name="Gray M.W."/>
            <person name="Holland P.W.H."/>
            <person name="King N."/>
            <person name="Lang F.B.F."/>
            <person name="Roger A.J."/>
            <person name="Ruiz-Trillo I."/>
            <person name="Young S.K."/>
            <person name="Zeng Q."/>
            <person name="Gargeya S."/>
            <person name="Alvarado L."/>
            <person name="Berlin A."/>
            <person name="Chapman S.B."/>
            <person name="Chen Z."/>
            <person name="Freedman E."/>
            <person name="Gellesch M."/>
            <person name="Goldberg J."/>
            <person name="Griggs A."/>
            <person name="Gujja S."/>
            <person name="Heilman E."/>
            <person name="Heiman D."/>
            <person name="Howarth C."/>
            <person name="Mehta T."/>
            <person name="Neiman D."/>
            <person name="Pearson M."/>
            <person name="Roberts A."/>
            <person name="Saif S."/>
            <person name="Shea T."/>
            <person name="Shenoy N."/>
            <person name="Sisk P."/>
            <person name="Stolte C."/>
            <person name="Sykes S."/>
            <person name="White J."/>
            <person name="Yandava C."/>
            <person name="Haas B."/>
            <person name="Nusbaum C."/>
            <person name="Birren B."/>
        </authorList>
    </citation>
    <scope>NUCLEOTIDE SEQUENCE [LARGE SCALE GENOMIC DNA]</scope>
    <source>
        <strain evidence="2">ATCC 50818</strain>
    </source>
</reference>
<feature type="region of interest" description="Disordered" evidence="1">
    <location>
        <begin position="82"/>
        <end position="142"/>
    </location>
</feature>
<dbReference type="Gene3D" id="3.40.50.150">
    <property type="entry name" value="Vaccinia Virus protein VP39"/>
    <property type="match status" value="1"/>
</dbReference>
<dbReference type="OrthoDB" id="10515505at2759"/>
<proteinExistence type="predicted"/>
<feature type="compositionally biased region" description="Low complexity" evidence="1">
    <location>
        <begin position="97"/>
        <end position="124"/>
    </location>
</feature>
<keyword evidence="3" id="KW-1185">Reference proteome</keyword>
<sequence length="426" mass="46275">MQQQRPPSVQAACDTKFTQHQQAHQQAQQAQQAHQQVGQGWVYTGEGCETLYLDADGRYTTSDALFSAILAKWITHSTGNNDVDDESTEQQGCGHNASDATATATITTASTSTTSTTTTTSSSSKEPPYLHPHAQSQPQPEQQRFPRLLDLGTGTASLLAHLHTSLGWPFDRMLGISAVDERSPSTTPAVPDSSYCVANIDNLSSLAEEPQRDLTGAFDVIWSSHTFYHLVDPIAAVCAVYDLLAPGGMAFLRHVPIAGTGLSREQLRSYLRQHHFRACVAPMPDSPGNDMVLLRKPTQADLQVTVLPPPPPALSPPFTYTGTVQRSGTYQYALLQWQPEANNDHPPRSEDDVAQQQQKQQHVDMGLLEAQDDRLSLDPAFFVQAIMGVHARELVGATPPSSAGDQGDDGMLAWLAAWSPNTCQLV</sequence>
<protein>
    <submittedName>
        <fullName evidence="2">Uncharacterized protein</fullName>
    </submittedName>
</protein>
<dbReference type="Proteomes" id="UP000007799">
    <property type="component" value="Unassembled WGS sequence"/>
</dbReference>
<dbReference type="InParanoid" id="F2U5Z8"/>
<dbReference type="EMBL" id="GL832962">
    <property type="protein sequence ID" value="EGD82939.1"/>
    <property type="molecule type" value="Genomic_DNA"/>
</dbReference>
<dbReference type="CDD" id="cd02440">
    <property type="entry name" value="AdoMet_MTases"/>
    <property type="match status" value="1"/>
</dbReference>
<dbReference type="SUPFAM" id="SSF53335">
    <property type="entry name" value="S-adenosyl-L-methionine-dependent methyltransferases"/>
    <property type="match status" value="1"/>
</dbReference>
<evidence type="ECO:0000256" key="1">
    <source>
        <dbReference type="SAM" id="MobiDB-lite"/>
    </source>
</evidence>
<accession>F2U5Z8</accession>
<organism evidence="3">
    <name type="scientific">Salpingoeca rosetta (strain ATCC 50818 / BSB-021)</name>
    <dbReference type="NCBI Taxonomy" id="946362"/>
    <lineage>
        <taxon>Eukaryota</taxon>
        <taxon>Choanoflagellata</taxon>
        <taxon>Craspedida</taxon>
        <taxon>Salpingoecidae</taxon>
        <taxon>Salpingoeca</taxon>
    </lineage>
</organism>
<dbReference type="Pfam" id="PF13489">
    <property type="entry name" value="Methyltransf_23"/>
    <property type="match status" value="1"/>
</dbReference>
<dbReference type="GeneID" id="16075884"/>
<dbReference type="InterPro" id="IPR029063">
    <property type="entry name" value="SAM-dependent_MTases_sf"/>
</dbReference>
<dbReference type="AlphaFoldDB" id="F2U5Z8"/>
<dbReference type="KEGG" id="sre:PTSG_03572"/>
<evidence type="ECO:0000313" key="2">
    <source>
        <dbReference type="EMBL" id="EGD82939.1"/>
    </source>
</evidence>
<evidence type="ECO:0000313" key="3">
    <source>
        <dbReference type="Proteomes" id="UP000007799"/>
    </source>
</evidence>